<dbReference type="EMBL" id="JH712069">
    <property type="protein sequence ID" value="EFO20909.1"/>
    <property type="molecule type" value="Genomic_DNA"/>
</dbReference>
<organism evidence="1">
    <name type="scientific">Loa loa</name>
    <name type="common">Eye worm</name>
    <name type="synonym">Filaria loa</name>
    <dbReference type="NCBI Taxonomy" id="7209"/>
    <lineage>
        <taxon>Eukaryota</taxon>
        <taxon>Metazoa</taxon>
        <taxon>Ecdysozoa</taxon>
        <taxon>Nematoda</taxon>
        <taxon>Chromadorea</taxon>
        <taxon>Rhabditida</taxon>
        <taxon>Spirurina</taxon>
        <taxon>Spiruromorpha</taxon>
        <taxon>Filarioidea</taxon>
        <taxon>Onchocercidae</taxon>
        <taxon>Loa</taxon>
    </lineage>
</organism>
<sequence>MKENKMKSSLRAKRFFGEDCKGVGLRRKAPNNEKGLKDEEGKCTASTILRTTKILNLLMEVEDTGRFHLDYIILLIFAIPELTSSFKVMKQKHLKGLEITYK</sequence>
<dbReference type="AlphaFoldDB" id="A0A1S0TVH7"/>
<evidence type="ECO:0000313" key="1">
    <source>
        <dbReference type="EMBL" id="EFO20909.1"/>
    </source>
</evidence>
<gene>
    <name evidence="1" type="ORF">LOAG_07576</name>
</gene>
<dbReference type="InParanoid" id="A0A1S0TVH7"/>
<proteinExistence type="predicted"/>
<accession>A0A1S0TVH7</accession>
<dbReference type="GeneID" id="9945001"/>
<name>A0A1S0TVH7_LOALO</name>
<dbReference type="CTD" id="9945001"/>
<dbReference type="RefSeq" id="XP_003143157.1">
    <property type="nucleotide sequence ID" value="XM_003143109.1"/>
</dbReference>
<protein>
    <submittedName>
        <fullName evidence="1">Uncharacterized protein</fullName>
    </submittedName>
</protein>
<reference evidence="1" key="1">
    <citation type="submission" date="2012-04" db="EMBL/GenBank/DDBJ databases">
        <title>The Genome Sequence of Loa loa.</title>
        <authorList>
            <consortium name="The Broad Institute Genome Sequencing Platform"/>
            <consortium name="Broad Institute Genome Sequencing Center for Infectious Disease"/>
            <person name="Nutman T.B."/>
            <person name="Fink D.L."/>
            <person name="Russ C."/>
            <person name="Young S."/>
            <person name="Zeng Q."/>
            <person name="Gargeya S."/>
            <person name="Alvarado L."/>
            <person name="Berlin A."/>
            <person name="Chapman S.B."/>
            <person name="Chen Z."/>
            <person name="Freedman E."/>
            <person name="Gellesch M."/>
            <person name="Goldberg J."/>
            <person name="Griggs A."/>
            <person name="Gujja S."/>
            <person name="Heilman E.R."/>
            <person name="Heiman D."/>
            <person name="Howarth C."/>
            <person name="Mehta T."/>
            <person name="Neiman D."/>
            <person name="Pearson M."/>
            <person name="Roberts A."/>
            <person name="Saif S."/>
            <person name="Shea T."/>
            <person name="Shenoy N."/>
            <person name="Sisk P."/>
            <person name="Stolte C."/>
            <person name="Sykes S."/>
            <person name="White J."/>
            <person name="Yandava C."/>
            <person name="Haas B."/>
            <person name="Henn M.R."/>
            <person name="Nusbaum C."/>
            <person name="Birren B."/>
        </authorList>
    </citation>
    <scope>NUCLEOTIDE SEQUENCE [LARGE SCALE GENOMIC DNA]</scope>
</reference>
<dbReference type="KEGG" id="loa:LOAG_07576"/>